<sequence length="145" mass="16057">MDIRKTISMALASALLLTLVSCGEKDNKSHVSKQANPICEDVNCLSSVNWKIILNGKVFPDKSRVDINGTTVLNECVSKQKFMIDRDSVPQTLSLDNYIVPKRGDVKIHVIDLGHCDSESTFIKDDNVNFDLVKGGETNEVVIHL</sequence>
<dbReference type="KEGG" id="psti:SOO65_12350"/>
<gene>
    <name evidence="1" type="ORF">SOO65_12350</name>
</gene>
<reference evidence="1 2" key="1">
    <citation type="submission" date="2023-11" db="EMBL/GenBank/DDBJ databases">
        <title>Peredibacter starrii A3.12.</title>
        <authorList>
            <person name="Mitchell R.J."/>
        </authorList>
    </citation>
    <scope>NUCLEOTIDE SEQUENCE [LARGE SCALE GENOMIC DNA]</scope>
    <source>
        <strain evidence="1 2">A3.12</strain>
    </source>
</reference>
<evidence type="ECO:0000313" key="1">
    <source>
        <dbReference type="EMBL" id="WPU63480.1"/>
    </source>
</evidence>
<name>A0AAX4HJV6_9BACT</name>
<dbReference type="AlphaFoldDB" id="A0AAX4HJV6"/>
<dbReference type="RefSeq" id="WP_321390264.1">
    <property type="nucleotide sequence ID" value="NZ_CP139487.1"/>
</dbReference>
<proteinExistence type="predicted"/>
<organism evidence="1 2">
    <name type="scientific">Peredibacter starrii</name>
    <dbReference type="NCBI Taxonomy" id="28202"/>
    <lineage>
        <taxon>Bacteria</taxon>
        <taxon>Pseudomonadati</taxon>
        <taxon>Bdellovibrionota</taxon>
        <taxon>Bacteriovoracia</taxon>
        <taxon>Bacteriovoracales</taxon>
        <taxon>Bacteriovoracaceae</taxon>
        <taxon>Peredibacter</taxon>
    </lineage>
</organism>
<dbReference type="PROSITE" id="PS51257">
    <property type="entry name" value="PROKAR_LIPOPROTEIN"/>
    <property type="match status" value="1"/>
</dbReference>
<dbReference type="Proteomes" id="UP001324634">
    <property type="component" value="Chromosome"/>
</dbReference>
<dbReference type="EMBL" id="CP139487">
    <property type="protein sequence ID" value="WPU63480.1"/>
    <property type="molecule type" value="Genomic_DNA"/>
</dbReference>
<evidence type="ECO:0008006" key="3">
    <source>
        <dbReference type="Google" id="ProtNLM"/>
    </source>
</evidence>
<accession>A0AAX4HJV6</accession>
<protein>
    <recommendedName>
        <fullName evidence="3">Lipoprotein</fullName>
    </recommendedName>
</protein>
<keyword evidence="2" id="KW-1185">Reference proteome</keyword>
<evidence type="ECO:0000313" key="2">
    <source>
        <dbReference type="Proteomes" id="UP001324634"/>
    </source>
</evidence>